<keyword evidence="2" id="KW-0863">Zinc-finger</keyword>
<keyword evidence="1" id="KW-0479">Metal-binding</keyword>
<feature type="domain" description="Zinc finger DksA/TraR C4-type" evidence="4">
    <location>
        <begin position="84"/>
        <end position="113"/>
    </location>
</feature>
<evidence type="ECO:0000256" key="3">
    <source>
        <dbReference type="ARBA" id="ARBA00022833"/>
    </source>
</evidence>
<proteinExistence type="predicted"/>
<protein>
    <submittedName>
        <fullName evidence="5">C4-type zinc finger protein, DksA/TraR family</fullName>
    </submittedName>
</protein>
<dbReference type="InterPro" id="IPR000962">
    <property type="entry name" value="Znf_DskA_TraR"/>
</dbReference>
<dbReference type="PROSITE" id="PS51128">
    <property type="entry name" value="ZF_DKSA_2"/>
    <property type="match status" value="1"/>
</dbReference>
<evidence type="ECO:0000256" key="2">
    <source>
        <dbReference type="ARBA" id="ARBA00022771"/>
    </source>
</evidence>
<keyword evidence="3" id="KW-0862">Zinc</keyword>
<evidence type="ECO:0000256" key="1">
    <source>
        <dbReference type="ARBA" id="ARBA00022723"/>
    </source>
</evidence>
<dbReference type="EMBL" id="FPHD01000012">
    <property type="protein sequence ID" value="SFV51108.1"/>
    <property type="molecule type" value="Genomic_DNA"/>
</dbReference>
<dbReference type="PANTHER" id="PTHR33823:SF4">
    <property type="entry name" value="GENERAL STRESS PROTEIN 16O"/>
    <property type="match status" value="1"/>
</dbReference>
<reference evidence="5" key="1">
    <citation type="submission" date="2016-10" db="EMBL/GenBank/DDBJ databases">
        <authorList>
            <person name="de Groot N.N."/>
        </authorList>
    </citation>
    <scope>NUCLEOTIDE SEQUENCE</scope>
</reference>
<dbReference type="SUPFAM" id="SSF57716">
    <property type="entry name" value="Glucocorticoid receptor-like (DNA-binding domain)"/>
    <property type="match status" value="1"/>
</dbReference>
<dbReference type="PANTHER" id="PTHR33823">
    <property type="entry name" value="RNA POLYMERASE-BINDING TRANSCRIPTION FACTOR DKSA-RELATED"/>
    <property type="match status" value="1"/>
</dbReference>
<dbReference type="AlphaFoldDB" id="A0A1W1BCF8"/>
<evidence type="ECO:0000313" key="5">
    <source>
        <dbReference type="EMBL" id="SFV51108.1"/>
    </source>
</evidence>
<accession>A0A1W1BCF8</accession>
<name>A0A1W1BCF8_9ZZZZ</name>
<dbReference type="Gene3D" id="1.20.120.910">
    <property type="entry name" value="DksA, coiled-coil domain"/>
    <property type="match status" value="1"/>
</dbReference>
<dbReference type="GO" id="GO:0008270">
    <property type="term" value="F:zinc ion binding"/>
    <property type="evidence" value="ECO:0007669"/>
    <property type="project" value="UniProtKB-KW"/>
</dbReference>
<dbReference type="Pfam" id="PF01258">
    <property type="entry name" value="zf-dskA_traR"/>
    <property type="match status" value="1"/>
</dbReference>
<sequence length="115" mass="13030">MPSLTKQEKAQIKEKIENDIITLTQQIKELEEKVKPISPDCGLGRLTRLEAMGEQHVNNKVLDEARVRLTRLNNALQRINKPMFGICIECEESIGVGRMSVRPESVRCVECANNL</sequence>
<gene>
    <name evidence="5" type="ORF">MNB_SV-8-896</name>
</gene>
<evidence type="ECO:0000259" key="4">
    <source>
        <dbReference type="Pfam" id="PF01258"/>
    </source>
</evidence>
<organism evidence="5">
    <name type="scientific">hydrothermal vent metagenome</name>
    <dbReference type="NCBI Taxonomy" id="652676"/>
    <lineage>
        <taxon>unclassified sequences</taxon>
        <taxon>metagenomes</taxon>
        <taxon>ecological metagenomes</taxon>
    </lineage>
</organism>